<dbReference type="OrthoDB" id="5297272at2"/>
<keyword evidence="3" id="KW-1185">Reference proteome</keyword>
<dbReference type="AlphaFoldDB" id="A0A843YNX1"/>
<proteinExistence type="predicted"/>
<comment type="caution">
    <text evidence="2">The sequence shown here is derived from an EMBL/GenBank/DDBJ whole genome shotgun (WGS) entry which is preliminary data.</text>
</comment>
<organism evidence="2 3">
    <name type="scientific">Glaciimonas soli</name>
    <dbReference type="NCBI Taxonomy" id="2590999"/>
    <lineage>
        <taxon>Bacteria</taxon>
        <taxon>Pseudomonadati</taxon>
        <taxon>Pseudomonadota</taxon>
        <taxon>Betaproteobacteria</taxon>
        <taxon>Burkholderiales</taxon>
        <taxon>Oxalobacteraceae</taxon>
        <taxon>Glaciimonas</taxon>
    </lineage>
</organism>
<gene>
    <name evidence="2" type="ORF">GEV47_00080</name>
</gene>
<dbReference type="EMBL" id="WINI01000001">
    <property type="protein sequence ID" value="MQQ99080.1"/>
    <property type="molecule type" value="Genomic_DNA"/>
</dbReference>
<evidence type="ECO:0000313" key="2">
    <source>
        <dbReference type="EMBL" id="MQQ99080.1"/>
    </source>
</evidence>
<feature type="signal peptide" evidence="1">
    <location>
        <begin position="1"/>
        <end position="25"/>
    </location>
</feature>
<keyword evidence="1" id="KW-0732">Signal</keyword>
<reference evidence="2 3" key="1">
    <citation type="submission" date="2019-10" db="EMBL/GenBank/DDBJ databases">
        <title>Glaciimonas soli sp. nov., a psychrophilic bacterium isolated from the forest soil of a high elevation mountain in Taiwan.</title>
        <authorList>
            <person name="Wang L.-T."/>
            <person name="Shieh W.Y."/>
        </authorList>
    </citation>
    <scope>NUCLEOTIDE SEQUENCE [LARGE SCALE GENOMIC DNA]</scope>
    <source>
        <strain evidence="2 3">GS1</strain>
    </source>
</reference>
<protein>
    <recommendedName>
        <fullName evidence="4">C-type lysozyme inhibitor domain-containing protein</fullName>
    </recommendedName>
</protein>
<dbReference type="Proteomes" id="UP000451565">
    <property type="component" value="Unassembled WGS sequence"/>
</dbReference>
<accession>A0A843YNX1</accession>
<evidence type="ECO:0008006" key="4">
    <source>
        <dbReference type="Google" id="ProtNLM"/>
    </source>
</evidence>
<sequence>MKKSLTLLSLLCASLMVVAPTVSMAQTASTSASTTAPAKKVVKKKVVKKKVVKKAAVPATAAAAAAVSTDEDDITPDIKTSTAVAYQCAVGSNLTIYRNAEDPQYIALKWGNVIRRMKEIPTTTGASRYENKKYGFVWIGIPSKGMLLDSKGGHELANDCTSVEQHAAAPVANATPAA</sequence>
<evidence type="ECO:0000313" key="3">
    <source>
        <dbReference type="Proteomes" id="UP000451565"/>
    </source>
</evidence>
<name>A0A843YNX1_9BURK</name>
<feature type="chain" id="PRO_5033034745" description="C-type lysozyme inhibitor domain-containing protein" evidence="1">
    <location>
        <begin position="26"/>
        <end position="178"/>
    </location>
</feature>
<dbReference type="RefSeq" id="WP_153232700.1">
    <property type="nucleotide sequence ID" value="NZ_WINI01000001.1"/>
</dbReference>
<evidence type="ECO:0000256" key="1">
    <source>
        <dbReference type="SAM" id="SignalP"/>
    </source>
</evidence>